<feature type="transmembrane region" description="Helical" evidence="6">
    <location>
        <begin position="338"/>
        <end position="362"/>
    </location>
</feature>
<gene>
    <name evidence="7" type="ORF">C0W81_09025</name>
</gene>
<evidence type="ECO:0000256" key="1">
    <source>
        <dbReference type="ARBA" id="ARBA00004651"/>
    </source>
</evidence>
<feature type="transmembrane region" description="Helical" evidence="6">
    <location>
        <begin position="160"/>
        <end position="176"/>
    </location>
</feature>
<dbReference type="RefSeq" id="WP_107207888.1">
    <property type="nucleotide sequence ID" value="NZ_PYLY01000015.1"/>
</dbReference>
<reference evidence="7 8" key="1">
    <citation type="submission" date="2018-03" db="EMBL/GenBank/DDBJ databases">
        <title>Whole genome sequencing of Histamine producing bacteria.</title>
        <authorList>
            <person name="Butler K."/>
        </authorList>
    </citation>
    <scope>NUCLEOTIDE SEQUENCE [LARGE SCALE GENOMIC DNA]</scope>
    <source>
        <strain evidence="7 8">DSM 23343</strain>
    </source>
</reference>
<dbReference type="AlphaFoldDB" id="A0A2T3HY65"/>
<evidence type="ECO:0000256" key="6">
    <source>
        <dbReference type="SAM" id="Phobius"/>
    </source>
</evidence>
<evidence type="ECO:0000256" key="5">
    <source>
        <dbReference type="ARBA" id="ARBA00023136"/>
    </source>
</evidence>
<dbReference type="EMBL" id="PYLY01000015">
    <property type="protein sequence ID" value="PSU04865.1"/>
    <property type="molecule type" value="Genomic_DNA"/>
</dbReference>
<evidence type="ECO:0000313" key="8">
    <source>
        <dbReference type="Proteomes" id="UP000241858"/>
    </source>
</evidence>
<keyword evidence="4 6" id="KW-1133">Transmembrane helix</keyword>
<dbReference type="Proteomes" id="UP000241858">
    <property type="component" value="Unassembled WGS sequence"/>
</dbReference>
<evidence type="ECO:0008006" key="9">
    <source>
        <dbReference type="Google" id="ProtNLM"/>
    </source>
</evidence>
<feature type="transmembrane region" description="Helical" evidence="6">
    <location>
        <begin position="399"/>
        <end position="421"/>
    </location>
</feature>
<proteinExistence type="predicted"/>
<keyword evidence="2" id="KW-1003">Cell membrane</keyword>
<protein>
    <recommendedName>
        <fullName evidence="9">Polysaccharide biosynthesis protein</fullName>
    </recommendedName>
</protein>
<name>A0A2T3HY65_9GAMM</name>
<dbReference type="GO" id="GO:0005886">
    <property type="term" value="C:plasma membrane"/>
    <property type="evidence" value="ECO:0007669"/>
    <property type="project" value="UniProtKB-SubCell"/>
</dbReference>
<evidence type="ECO:0000256" key="2">
    <source>
        <dbReference type="ARBA" id="ARBA00022475"/>
    </source>
</evidence>
<feature type="transmembrane region" description="Helical" evidence="6">
    <location>
        <begin position="274"/>
        <end position="293"/>
    </location>
</feature>
<feature type="transmembrane region" description="Helical" evidence="6">
    <location>
        <begin position="12"/>
        <end position="31"/>
    </location>
</feature>
<dbReference type="Pfam" id="PF01943">
    <property type="entry name" value="Polysacc_synt"/>
    <property type="match status" value="1"/>
</dbReference>
<sequence>MNRQILKNILSNGLSFITNMALMLALTPYLVDCLGVMAYGFIPLAAIFTSYIGIITESLTISINRNLTKAFQSNNRNELSEIYNTSLITVILVIVLLLLTMIYPINHLQDIITIPSSMVYEVKILFILLITSFLFSLIGAVYSVAMYAKNRVDLMQFNNVLRNIVRCICIFCFFYYDDISLISVGYATLVGSLCSVLFAYFYKIKLISYMKFDIRYFRLDKVQDILKMGGWLLINQLGFVLFMKVDLLIVNKYLGPEQSGLYSIAIQFNDVLRIFASIISGVLGPAILILYSQNKIDDMIKLTSGFVKFLSLSISIPIVIICVWSKEILNFWMGSSYISLSSLVWILTLPLVINIGVQPLFAIQVAMNKIKIPAILNIVFGFFGIVSSVLLITKTDLGFYSVAISSVIMLTIKNAIFTPLYSSYILNVDKRQFIYVHINTLIYTFISIVILLQIKNEYVITDLYDLILIVLLSAIVLLLFSLVFYTKNERDKFIKFIKEKA</sequence>
<comment type="subcellular location">
    <subcellularLocation>
        <location evidence="1">Cell membrane</location>
        <topology evidence="1">Multi-pass membrane protein</topology>
    </subcellularLocation>
</comment>
<dbReference type="InterPro" id="IPR002797">
    <property type="entry name" value="Polysacc_synth"/>
</dbReference>
<dbReference type="InterPro" id="IPR050833">
    <property type="entry name" value="Poly_Biosynth_Transport"/>
</dbReference>
<dbReference type="PANTHER" id="PTHR30250:SF26">
    <property type="entry name" value="PSMA PROTEIN"/>
    <property type="match status" value="1"/>
</dbReference>
<feature type="transmembrane region" description="Helical" evidence="6">
    <location>
        <begin position="433"/>
        <end position="454"/>
    </location>
</feature>
<feature type="transmembrane region" description="Helical" evidence="6">
    <location>
        <begin position="125"/>
        <end position="148"/>
    </location>
</feature>
<dbReference type="PANTHER" id="PTHR30250">
    <property type="entry name" value="PST FAMILY PREDICTED COLANIC ACID TRANSPORTER"/>
    <property type="match status" value="1"/>
</dbReference>
<feature type="transmembrane region" description="Helical" evidence="6">
    <location>
        <begin position="231"/>
        <end position="254"/>
    </location>
</feature>
<feature type="transmembrane region" description="Helical" evidence="6">
    <location>
        <begin position="182"/>
        <end position="202"/>
    </location>
</feature>
<keyword evidence="5 6" id="KW-0472">Membrane</keyword>
<organism evidence="7 8">
    <name type="scientific">Photobacterium aquimaris</name>
    <dbReference type="NCBI Taxonomy" id="512643"/>
    <lineage>
        <taxon>Bacteria</taxon>
        <taxon>Pseudomonadati</taxon>
        <taxon>Pseudomonadota</taxon>
        <taxon>Gammaproteobacteria</taxon>
        <taxon>Vibrionales</taxon>
        <taxon>Vibrionaceae</taxon>
        <taxon>Photobacterium</taxon>
    </lineage>
</organism>
<comment type="caution">
    <text evidence="7">The sequence shown here is derived from an EMBL/GenBank/DDBJ whole genome shotgun (WGS) entry which is preliminary data.</text>
</comment>
<feature type="transmembrane region" description="Helical" evidence="6">
    <location>
        <begin position="305"/>
        <end position="326"/>
    </location>
</feature>
<feature type="transmembrane region" description="Helical" evidence="6">
    <location>
        <begin position="466"/>
        <end position="485"/>
    </location>
</feature>
<evidence type="ECO:0000256" key="4">
    <source>
        <dbReference type="ARBA" id="ARBA00022989"/>
    </source>
</evidence>
<dbReference type="OrthoDB" id="103403at2"/>
<keyword evidence="3 6" id="KW-0812">Transmembrane</keyword>
<feature type="transmembrane region" description="Helical" evidence="6">
    <location>
        <begin position="82"/>
        <end position="105"/>
    </location>
</feature>
<evidence type="ECO:0000313" key="7">
    <source>
        <dbReference type="EMBL" id="PSU04865.1"/>
    </source>
</evidence>
<evidence type="ECO:0000256" key="3">
    <source>
        <dbReference type="ARBA" id="ARBA00022692"/>
    </source>
</evidence>
<feature type="transmembrane region" description="Helical" evidence="6">
    <location>
        <begin position="37"/>
        <end position="61"/>
    </location>
</feature>
<accession>A0A2T3HY65</accession>
<feature type="transmembrane region" description="Helical" evidence="6">
    <location>
        <begin position="374"/>
        <end position="393"/>
    </location>
</feature>